<dbReference type="Pfam" id="PF00328">
    <property type="entry name" value="His_Phos_2"/>
    <property type="match status" value="1"/>
</dbReference>
<evidence type="ECO:0000256" key="8">
    <source>
        <dbReference type="SAM" id="SignalP"/>
    </source>
</evidence>
<accession>A0A482VSU7</accession>
<keyword evidence="5" id="KW-0378">Hydrolase</keyword>
<reference evidence="9 10" key="1">
    <citation type="submission" date="2017-03" db="EMBL/GenBank/DDBJ databases">
        <title>Genome of the blue death feigning beetle - Asbolus verrucosus.</title>
        <authorList>
            <person name="Rider S.D."/>
        </authorList>
    </citation>
    <scope>NUCLEOTIDE SEQUENCE [LARGE SCALE GENOMIC DNA]</scope>
    <source>
        <strain evidence="9">Butters</strain>
        <tissue evidence="9">Head and leg muscle</tissue>
    </source>
</reference>
<dbReference type="PANTHER" id="PTHR11567">
    <property type="entry name" value="ACID PHOSPHATASE-RELATED"/>
    <property type="match status" value="1"/>
</dbReference>
<evidence type="ECO:0000313" key="9">
    <source>
        <dbReference type="EMBL" id="RZC35945.1"/>
    </source>
</evidence>
<evidence type="ECO:0000256" key="4">
    <source>
        <dbReference type="ARBA" id="ARBA00022729"/>
    </source>
</evidence>
<evidence type="ECO:0000256" key="3">
    <source>
        <dbReference type="ARBA" id="ARBA00012646"/>
    </source>
</evidence>
<gene>
    <name evidence="9" type="ORF">BDFB_013836</name>
</gene>
<dbReference type="PANTHER" id="PTHR11567:SF211">
    <property type="entry name" value="PROSTATIC ACID PHOSPHATASE"/>
    <property type="match status" value="1"/>
</dbReference>
<dbReference type="GO" id="GO:0003993">
    <property type="term" value="F:acid phosphatase activity"/>
    <property type="evidence" value="ECO:0007669"/>
    <property type="project" value="UniProtKB-EC"/>
</dbReference>
<dbReference type="InterPro" id="IPR050645">
    <property type="entry name" value="Histidine_acid_phosphatase"/>
</dbReference>
<dbReference type="AlphaFoldDB" id="A0A482VSU7"/>
<evidence type="ECO:0000256" key="2">
    <source>
        <dbReference type="ARBA" id="ARBA00005375"/>
    </source>
</evidence>
<evidence type="ECO:0000256" key="6">
    <source>
        <dbReference type="ARBA" id="ARBA00023157"/>
    </source>
</evidence>
<dbReference type="SUPFAM" id="SSF53254">
    <property type="entry name" value="Phosphoglycerate mutase-like"/>
    <property type="match status" value="1"/>
</dbReference>
<dbReference type="InterPro" id="IPR029033">
    <property type="entry name" value="His_PPase_superfam"/>
</dbReference>
<dbReference type="EMBL" id="QDEB01066708">
    <property type="protein sequence ID" value="RZC35945.1"/>
    <property type="molecule type" value="Genomic_DNA"/>
</dbReference>
<feature type="signal peptide" evidence="8">
    <location>
        <begin position="1"/>
        <end position="24"/>
    </location>
</feature>
<evidence type="ECO:0000256" key="1">
    <source>
        <dbReference type="ARBA" id="ARBA00000032"/>
    </source>
</evidence>
<evidence type="ECO:0000256" key="5">
    <source>
        <dbReference type="ARBA" id="ARBA00022801"/>
    </source>
</evidence>
<protein>
    <recommendedName>
        <fullName evidence="3">acid phosphatase</fullName>
        <ecNumber evidence="3">3.1.3.2</ecNumber>
    </recommendedName>
</protein>
<dbReference type="Gene3D" id="3.40.50.1240">
    <property type="entry name" value="Phosphoglycerate mutase-like"/>
    <property type="match status" value="1"/>
</dbReference>
<dbReference type="OrthoDB" id="10257284at2759"/>
<dbReference type="Proteomes" id="UP000292052">
    <property type="component" value="Unassembled WGS sequence"/>
</dbReference>
<dbReference type="EC" id="3.1.3.2" evidence="3"/>
<keyword evidence="10" id="KW-1185">Reference proteome</keyword>
<sequence>TAVDKMKLALAFLQLSLIVASANLAPTEEDTLVLLHVLFRHGNRTPDRIGLFPKDPHLNETYEPFGYGQLTTKGKATEYAIGQYLRRAYGTFIPEQYTPGLLYALTTDTDRTKMSLELVLASLFPPLATDVFVDGLNWQPIPFEIEKGAGLINIPLTVCVQYGLHYLVYLESEEAQNILAGYKELYQTMRTNTGLIIIEPALMADVFDTLESEYDYGLELPEWTSEIFPEVLEEAAGLYFEFATGNTVLKRYAAGFLLKKILDDSLSKKNGLLPENRKLFLYSAHDYNVGSVLHTLNVFERHVPPYGATVFFEIHNIEGVYGLKLYYQDYKQADPRLLTIPGCSSFCELDTLAQLLEEYFPGVNETCTSLEDELY</sequence>
<evidence type="ECO:0000313" key="10">
    <source>
        <dbReference type="Proteomes" id="UP000292052"/>
    </source>
</evidence>
<proteinExistence type="inferred from homology"/>
<feature type="non-terminal residue" evidence="9">
    <location>
        <position position="1"/>
    </location>
</feature>
<comment type="caution">
    <text evidence="9">The sequence shown here is derived from an EMBL/GenBank/DDBJ whole genome shotgun (WGS) entry which is preliminary data.</text>
</comment>
<keyword evidence="4 8" id="KW-0732">Signal</keyword>
<dbReference type="PROSITE" id="PS00616">
    <property type="entry name" value="HIS_ACID_PHOSPHAT_1"/>
    <property type="match status" value="1"/>
</dbReference>
<dbReference type="InterPro" id="IPR000560">
    <property type="entry name" value="His_Pase_clade-2"/>
</dbReference>
<keyword evidence="7" id="KW-0325">Glycoprotein</keyword>
<dbReference type="CDD" id="cd07061">
    <property type="entry name" value="HP_HAP_like"/>
    <property type="match status" value="1"/>
</dbReference>
<dbReference type="InterPro" id="IPR033379">
    <property type="entry name" value="Acid_Pase_AS"/>
</dbReference>
<name>A0A482VSU7_ASBVE</name>
<comment type="catalytic activity">
    <reaction evidence="1">
        <text>a phosphate monoester + H2O = an alcohol + phosphate</text>
        <dbReference type="Rhea" id="RHEA:15017"/>
        <dbReference type="ChEBI" id="CHEBI:15377"/>
        <dbReference type="ChEBI" id="CHEBI:30879"/>
        <dbReference type="ChEBI" id="CHEBI:43474"/>
        <dbReference type="ChEBI" id="CHEBI:67140"/>
        <dbReference type="EC" id="3.1.3.2"/>
    </reaction>
</comment>
<evidence type="ECO:0000256" key="7">
    <source>
        <dbReference type="ARBA" id="ARBA00023180"/>
    </source>
</evidence>
<organism evidence="9 10">
    <name type="scientific">Asbolus verrucosus</name>
    <name type="common">Desert ironclad beetle</name>
    <dbReference type="NCBI Taxonomy" id="1661398"/>
    <lineage>
        <taxon>Eukaryota</taxon>
        <taxon>Metazoa</taxon>
        <taxon>Ecdysozoa</taxon>
        <taxon>Arthropoda</taxon>
        <taxon>Hexapoda</taxon>
        <taxon>Insecta</taxon>
        <taxon>Pterygota</taxon>
        <taxon>Neoptera</taxon>
        <taxon>Endopterygota</taxon>
        <taxon>Coleoptera</taxon>
        <taxon>Polyphaga</taxon>
        <taxon>Cucujiformia</taxon>
        <taxon>Tenebrionidae</taxon>
        <taxon>Pimeliinae</taxon>
        <taxon>Asbolus</taxon>
    </lineage>
</organism>
<feature type="chain" id="PRO_5019799320" description="acid phosphatase" evidence="8">
    <location>
        <begin position="25"/>
        <end position="375"/>
    </location>
</feature>
<keyword evidence="6" id="KW-1015">Disulfide bond</keyword>
<comment type="similarity">
    <text evidence="2">Belongs to the histidine acid phosphatase family.</text>
</comment>